<evidence type="ECO:0000259" key="6">
    <source>
        <dbReference type="Pfam" id="PF06271"/>
    </source>
</evidence>
<evidence type="ECO:0000256" key="5">
    <source>
        <dbReference type="SAM" id="Phobius"/>
    </source>
</evidence>
<comment type="caution">
    <text evidence="7">The sequence shown here is derived from an EMBL/GenBank/DDBJ whole genome shotgun (WGS) entry which is preliminary data.</text>
</comment>
<feature type="transmembrane region" description="Helical" evidence="5">
    <location>
        <begin position="58"/>
        <end position="75"/>
    </location>
</feature>
<sequence>MSTVITGEAVVLELREATFVPRAVGSVIDYAAYGLGLLLCSFALTETAATLDPAAGRAWLVALAVFWLVAVPTAVETLTRGRSLGRLVMGLRIVRDDGGSIRFRHAFIRTMLALLEIVALFGSLALIVSFANERGKRLGDMLAGTYSMRERRRKFRPSTVPVPPRLRPWAELADLGRIPDALAAKVSRFARQAPAMTPASRARVGADLATEVHRHVAPSPPPGTGPEEFLMAVMAERRGRDLRRLTAVKDRQKAVGQRLHRLPFDESQA</sequence>
<reference evidence="7 8" key="1">
    <citation type="submission" date="2024-09" db="EMBL/GenBank/DDBJ databases">
        <authorList>
            <person name="Salinas-Garcia M.A."/>
            <person name="Prieme A."/>
        </authorList>
    </citation>
    <scope>NUCLEOTIDE SEQUENCE [LARGE SCALE GENOMIC DNA]</scope>
    <source>
        <strain evidence="7 8">DSM 21081</strain>
    </source>
</reference>
<proteinExistence type="predicted"/>
<feature type="transmembrane region" description="Helical" evidence="5">
    <location>
        <begin position="30"/>
        <end position="51"/>
    </location>
</feature>
<dbReference type="Proteomes" id="UP001575652">
    <property type="component" value="Unassembled WGS sequence"/>
</dbReference>
<keyword evidence="2 5" id="KW-0812">Transmembrane</keyword>
<dbReference type="RefSeq" id="WP_373972405.1">
    <property type="nucleotide sequence ID" value="NZ_JBHDLJ010000009.1"/>
</dbReference>
<feature type="domain" description="RDD" evidence="6">
    <location>
        <begin position="17"/>
        <end position="144"/>
    </location>
</feature>
<evidence type="ECO:0000313" key="8">
    <source>
        <dbReference type="Proteomes" id="UP001575652"/>
    </source>
</evidence>
<keyword evidence="4 5" id="KW-0472">Membrane</keyword>
<keyword evidence="3 5" id="KW-1133">Transmembrane helix</keyword>
<feature type="transmembrane region" description="Helical" evidence="5">
    <location>
        <begin position="106"/>
        <end position="131"/>
    </location>
</feature>
<dbReference type="EMBL" id="JBHDLJ010000009">
    <property type="protein sequence ID" value="MFB0835227.1"/>
    <property type="molecule type" value="Genomic_DNA"/>
</dbReference>
<evidence type="ECO:0000256" key="3">
    <source>
        <dbReference type="ARBA" id="ARBA00022989"/>
    </source>
</evidence>
<dbReference type="Pfam" id="PF06271">
    <property type="entry name" value="RDD"/>
    <property type="match status" value="1"/>
</dbReference>
<gene>
    <name evidence="7" type="ORF">ACETWP_11570</name>
</gene>
<accession>A0ABV4UNL7</accession>
<comment type="subcellular location">
    <subcellularLocation>
        <location evidence="1">Membrane</location>
        <topology evidence="1">Multi-pass membrane protein</topology>
    </subcellularLocation>
</comment>
<evidence type="ECO:0000256" key="2">
    <source>
        <dbReference type="ARBA" id="ARBA00022692"/>
    </source>
</evidence>
<dbReference type="InterPro" id="IPR010432">
    <property type="entry name" value="RDD"/>
</dbReference>
<dbReference type="PANTHER" id="PTHR38480">
    <property type="entry name" value="SLR0254 PROTEIN"/>
    <property type="match status" value="1"/>
</dbReference>
<protein>
    <submittedName>
        <fullName evidence="7">RDD family protein</fullName>
    </submittedName>
</protein>
<evidence type="ECO:0000256" key="1">
    <source>
        <dbReference type="ARBA" id="ARBA00004141"/>
    </source>
</evidence>
<evidence type="ECO:0000313" key="7">
    <source>
        <dbReference type="EMBL" id="MFB0835227.1"/>
    </source>
</evidence>
<organism evidence="7 8">
    <name type="scientific">Arthrobacter halodurans</name>
    <dbReference type="NCBI Taxonomy" id="516699"/>
    <lineage>
        <taxon>Bacteria</taxon>
        <taxon>Bacillati</taxon>
        <taxon>Actinomycetota</taxon>
        <taxon>Actinomycetes</taxon>
        <taxon>Micrococcales</taxon>
        <taxon>Micrococcaceae</taxon>
        <taxon>Arthrobacter</taxon>
    </lineage>
</organism>
<dbReference type="PANTHER" id="PTHR38480:SF1">
    <property type="entry name" value="SLR0254 PROTEIN"/>
    <property type="match status" value="1"/>
</dbReference>
<name>A0ABV4UNL7_9MICC</name>
<evidence type="ECO:0000256" key="4">
    <source>
        <dbReference type="ARBA" id="ARBA00023136"/>
    </source>
</evidence>
<keyword evidence="8" id="KW-1185">Reference proteome</keyword>